<name>A0ABR3Q467_9TREE</name>
<protein>
    <submittedName>
        <fullName evidence="2">Uncharacterized protein</fullName>
    </submittedName>
</protein>
<feature type="compositionally biased region" description="Polar residues" evidence="1">
    <location>
        <begin position="49"/>
        <end position="67"/>
    </location>
</feature>
<dbReference type="Proteomes" id="UP001565368">
    <property type="component" value="Unassembled WGS sequence"/>
</dbReference>
<gene>
    <name evidence="2" type="ORF">Q8F55_006079</name>
</gene>
<feature type="region of interest" description="Disordered" evidence="1">
    <location>
        <begin position="45"/>
        <end position="67"/>
    </location>
</feature>
<evidence type="ECO:0000313" key="3">
    <source>
        <dbReference type="Proteomes" id="UP001565368"/>
    </source>
</evidence>
<keyword evidence="3" id="KW-1185">Reference proteome</keyword>
<evidence type="ECO:0000313" key="2">
    <source>
        <dbReference type="EMBL" id="KAL1409246.1"/>
    </source>
</evidence>
<dbReference type="EMBL" id="JBBXJM010000004">
    <property type="protein sequence ID" value="KAL1409246.1"/>
    <property type="molecule type" value="Genomic_DNA"/>
</dbReference>
<sequence length="67" mass="7175">MAYVFHRTLDSVGVGLLSSDDVCSGFNGAQLALPPPLFDGLFKIPPPTNTTRNRSQPTLEPNLSSCL</sequence>
<dbReference type="RefSeq" id="XP_069209190.1">
    <property type="nucleotide sequence ID" value="XM_069354548.1"/>
</dbReference>
<organism evidence="2 3">
    <name type="scientific">Vanrija albida</name>
    <dbReference type="NCBI Taxonomy" id="181172"/>
    <lineage>
        <taxon>Eukaryota</taxon>
        <taxon>Fungi</taxon>
        <taxon>Dikarya</taxon>
        <taxon>Basidiomycota</taxon>
        <taxon>Agaricomycotina</taxon>
        <taxon>Tremellomycetes</taxon>
        <taxon>Trichosporonales</taxon>
        <taxon>Trichosporonaceae</taxon>
        <taxon>Vanrija</taxon>
    </lineage>
</organism>
<reference evidence="2 3" key="1">
    <citation type="submission" date="2023-08" db="EMBL/GenBank/DDBJ databases">
        <title>Annotated Genome Sequence of Vanrija albida AlHP1.</title>
        <authorList>
            <person name="Herzog R."/>
        </authorList>
    </citation>
    <scope>NUCLEOTIDE SEQUENCE [LARGE SCALE GENOMIC DNA]</scope>
    <source>
        <strain evidence="2 3">AlHP1</strain>
    </source>
</reference>
<accession>A0ABR3Q467</accession>
<dbReference type="GeneID" id="95987122"/>
<evidence type="ECO:0000256" key="1">
    <source>
        <dbReference type="SAM" id="MobiDB-lite"/>
    </source>
</evidence>
<comment type="caution">
    <text evidence="2">The sequence shown here is derived from an EMBL/GenBank/DDBJ whole genome shotgun (WGS) entry which is preliminary data.</text>
</comment>
<proteinExistence type="predicted"/>